<evidence type="ECO:0000256" key="7">
    <source>
        <dbReference type="ARBA" id="ARBA00004510"/>
    </source>
</evidence>
<evidence type="ECO:0000256" key="16">
    <source>
        <dbReference type="ARBA" id="ARBA00023273"/>
    </source>
</evidence>
<keyword evidence="24" id="KW-1185">Reference proteome</keyword>
<evidence type="ECO:0000256" key="8">
    <source>
        <dbReference type="ARBA" id="ARBA00004624"/>
    </source>
</evidence>
<evidence type="ECO:0000256" key="21">
    <source>
        <dbReference type="SAM" id="MobiDB-lite"/>
    </source>
</evidence>
<dbReference type="PROSITE" id="PS50835">
    <property type="entry name" value="IG_LIKE"/>
    <property type="match status" value="5"/>
</dbReference>
<evidence type="ECO:0000259" key="22">
    <source>
        <dbReference type="PROSITE" id="PS50835"/>
    </source>
</evidence>
<evidence type="ECO:0000256" key="14">
    <source>
        <dbReference type="ARBA" id="ARBA00023203"/>
    </source>
</evidence>
<evidence type="ECO:0000256" key="10">
    <source>
        <dbReference type="ARBA" id="ARBA00022553"/>
    </source>
</evidence>
<dbReference type="Pfam" id="PF07679">
    <property type="entry name" value="I-set"/>
    <property type="match status" value="5"/>
</dbReference>
<dbReference type="AlphaFoldDB" id="A0A7J8I9M8"/>
<dbReference type="Proteomes" id="UP000550707">
    <property type="component" value="Unassembled WGS sequence"/>
</dbReference>
<dbReference type="GO" id="GO:0030018">
    <property type="term" value="C:Z disc"/>
    <property type="evidence" value="ECO:0007669"/>
    <property type="project" value="UniProtKB-SubCell"/>
</dbReference>
<dbReference type="GO" id="GO:0004672">
    <property type="term" value="F:protein kinase activity"/>
    <property type="evidence" value="ECO:0007669"/>
    <property type="project" value="TreeGrafter"/>
</dbReference>
<dbReference type="CDD" id="cd05892">
    <property type="entry name" value="IgI_Myotilin_C"/>
    <property type="match status" value="1"/>
</dbReference>
<evidence type="ECO:0000256" key="17">
    <source>
        <dbReference type="ARBA" id="ARBA00023319"/>
    </source>
</evidence>
<feature type="domain" description="Ig-like" evidence="22">
    <location>
        <begin position="434"/>
        <end position="533"/>
    </location>
</feature>
<keyword evidence="10" id="KW-0597">Phosphoprotein</keyword>
<evidence type="ECO:0000313" key="24">
    <source>
        <dbReference type="Proteomes" id="UP000550707"/>
    </source>
</evidence>
<comment type="subunit">
    <text evidence="19">Interacts with EPS8. Interacts with LASP1. Interacts with VASP. Interacts with ACTN. Interacts with SORBS2. Interacts with PFN1. Interacts with LPP. Interacts with SPIN90. Interacts with SRC. Interacts with EZR. Interacts with RAI14.</text>
</comment>
<dbReference type="GO" id="GO:0002102">
    <property type="term" value="C:podosome"/>
    <property type="evidence" value="ECO:0007669"/>
    <property type="project" value="UniProtKB-SubCell"/>
</dbReference>
<dbReference type="InterPro" id="IPR003598">
    <property type="entry name" value="Ig_sub2"/>
</dbReference>
<feature type="region of interest" description="Disordered" evidence="21">
    <location>
        <begin position="866"/>
        <end position="896"/>
    </location>
</feature>
<keyword evidence="16" id="KW-0966">Cell projection</keyword>
<keyword evidence="9" id="KW-0963">Cytoplasm</keyword>
<sequence length="1100" mass="120239">MSETSSHDSFYDSLSDVQEESKNADFFPGLSAFLSQEEINKSLDLARRAIANSETEDFDSEKEISQIFHTAPGSLRENPSREETRVGQPASPGRPRDARPEQGPRISSPGSRRNPALSPLLARPSYIRSLRKADKRGPKTPSSGGKPKAAHQGQAGAQGQLCDKAANFIDELTSIFREAAKPRNRSPNGESSSPDSGYLSPKNQPSALRGACASHSPTAEQQEMEAEVRFPEARHRFGAEQGEAGPGASTSHPQPQSALLFPCAPRFIQKLRSQEVAEGSRVYLECRVTGNPTPRVRWFCEGKELRNTPDIQIHCEGGDLHTLVIAEAFEDDTGRYTCLATNCSGSETTSAEVFIEGASSTDSDSESLAFVSKPGAMPQAQKKTTSVSLTIGSSSPKTGVTTAVIQPLSVPVQQVHSPTSYLCRPDGTTSASFPPVFTKELQNIAASEGQVVVLECRVRGAPPLQVKWFRQGSEIQDSPDFRILQKKPRSTAEPEEICTLVIAETFPEDAGIFTCSARNSYGSVASTAQLVVTSANTENCSYDSMGESNNDHFQHFPPPPPILETSPCELASKKSAEIQQVKSPELGRGMAALPVQFSSAERETNGVHPSHGVNGLINGKANGSKSPPAPAVLLSPTKEPPPLLAKPKLGFPKKANRTARIASDEEIQGTKDAVIQDLERKLRFKEDLLNNGQPRLTYEERMARRLLGADSATVFNIQEPEEETANQEYKVSSCEQRLISEIEYRLERSPVDESGDDIQYGDVPGENGAAPFFEMKLKHYKIFEGMPVTFTCRVSGNPKPKIYWFKDGKQISPKNDHYIIQRDLDGTCSLHTAASTLDDDGNYTIMAANPQGRISCTGRLMVQAVNQRGRSPRSPSGLPHARRPRSRSRDSADENEPIQERFFRPHFLQAPGNLTVQEGKLCRMDCKVSGLPTPDLSWQLDGKPVRPDSAHKMLVRENGVHSLIIEPVTSRDAGIYTCTATNRAGQNSFSLELVVAAKEAHKPPVFIEKLQNTGVADGYPVRLECRVSGVPPPQIFWKKENESLTHSTDRVSMHQDNHGYICLLIQGATKEDAGWYTVSAKNEAGIVSCTARLDVYISQH</sequence>
<dbReference type="CDD" id="cd20972">
    <property type="entry name" value="IgI_2_Titin_Z1z2-like"/>
    <property type="match status" value="1"/>
</dbReference>
<keyword evidence="13" id="KW-1015">Disulfide bond</keyword>
<dbReference type="SMART" id="SM00408">
    <property type="entry name" value="IGc2"/>
    <property type="match status" value="5"/>
</dbReference>
<evidence type="ECO:0000256" key="9">
    <source>
        <dbReference type="ARBA" id="ARBA00022490"/>
    </source>
</evidence>
<evidence type="ECO:0000256" key="6">
    <source>
        <dbReference type="ARBA" id="ARBA00004489"/>
    </source>
</evidence>
<feature type="region of interest" description="Disordered" evidence="21">
    <location>
        <begin position="53"/>
        <end position="162"/>
    </location>
</feature>
<feature type="domain" description="Ig-like" evidence="22">
    <location>
        <begin position="265"/>
        <end position="354"/>
    </location>
</feature>
<evidence type="ECO:0000256" key="3">
    <source>
        <dbReference type="ARBA" id="ARBA00004245"/>
    </source>
</evidence>
<evidence type="ECO:0000256" key="18">
    <source>
        <dbReference type="ARBA" id="ARBA00061540"/>
    </source>
</evidence>
<dbReference type="InterPro" id="IPR033017">
    <property type="entry name" value="Palladin_C"/>
</dbReference>
<dbReference type="FunFam" id="2.60.40.10:FF:000256">
    <property type="entry name" value="myopalladin isoform X1"/>
    <property type="match status" value="1"/>
</dbReference>
<dbReference type="InterPro" id="IPR036179">
    <property type="entry name" value="Ig-like_dom_sf"/>
</dbReference>
<evidence type="ECO:0000256" key="11">
    <source>
        <dbReference type="ARBA" id="ARBA00022737"/>
    </source>
</evidence>
<keyword evidence="14" id="KW-0009">Actin-binding</keyword>
<feature type="compositionally biased region" description="Low complexity" evidence="21">
    <location>
        <begin position="144"/>
        <end position="160"/>
    </location>
</feature>
<dbReference type="GO" id="GO:0030036">
    <property type="term" value="P:actin cytoskeleton organization"/>
    <property type="evidence" value="ECO:0007669"/>
    <property type="project" value="InterPro"/>
</dbReference>
<dbReference type="InterPro" id="IPR003599">
    <property type="entry name" value="Ig_sub"/>
</dbReference>
<keyword evidence="12" id="KW-0965">Cell junction</keyword>
<dbReference type="FunFam" id="2.60.40.10:FF:001108">
    <property type="entry name" value="palladin isoform X2"/>
    <property type="match status" value="1"/>
</dbReference>
<dbReference type="EMBL" id="JACASF010000004">
    <property type="protein sequence ID" value="KAF6481366.1"/>
    <property type="molecule type" value="Genomic_DNA"/>
</dbReference>
<dbReference type="SUPFAM" id="SSF48726">
    <property type="entry name" value="Immunoglobulin"/>
    <property type="match status" value="5"/>
</dbReference>
<evidence type="ECO:0000256" key="4">
    <source>
        <dbReference type="ARBA" id="ARBA00004246"/>
    </source>
</evidence>
<evidence type="ECO:0000256" key="12">
    <source>
        <dbReference type="ARBA" id="ARBA00022949"/>
    </source>
</evidence>
<evidence type="ECO:0000313" key="23">
    <source>
        <dbReference type="EMBL" id="KAF6481366.1"/>
    </source>
</evidence>
<dbReference type="GO" id="GO:0030027">
    <property type="term" value="C:lamellipodium"/>
    <property type="evidence" value="ECO:0007669"/>
    <property type="project" value="UniProtKB-SubCell"/>
</dbReference>
<feature type="domain" description="Ig-like" evidence="22">
    <location>
        <begin position="1003"/>
        <end position="1094"/>
    </location>
</feature>
<comment type="subcellular location">
    <subcellularLocation>
        <location evidence="4">Cell junction</location>
        <location evidence="4">Focal adhesion</location>
    </subcellularLocation>
    <subcellularLocation>
        <location evidence="6">Cell projection</location>
        <location evidence="6">Axon</location>
    </subcellularLocation>
    <subcellularLocation>
        <location evidence="8">Cell projection</location>
        <location evidence="8">Growth cone</location>
    </subcellularLocation>
    <subcellularLocation>
        <location evidence="7">Cell projection</location>
        <location evidence="7">Lamellipodium</location>
    </subcellularLocation>
    <subcellularLocation>
        <location evidence="1">Cell projection</location>
        <location evidence="1">Podosome</location>
    </subcellularLocation>
    <subcellularLocation>
        <location evidence="5">Cell projection</location>
        <location evidence="5">Ruffle</location>
    </subcellularLocation>
    <subcellularLocation>
        <location evidence="3">Cytoplasm</location>
        <location evidence="3">Cytoskeleton</location>
    </subcellularLocation>
    <subcellularLocation>
        <location evidence="2">Cytoplasm</location>
        <location evidence="2">Myofibril</location>
        <location evidence="2">Sarcomere</location>
        <location evidence="2">Z line</location>
    </subcellularLocation>
</comment>
<evidence type="ECO:0000256" key="1">
    <source>
        <dbReference type="ARBA" id="ARBA00004188"/>
    </source>
</evidence>
<keyword evidence="15" id="KW-0206">Cytoskeleton</keyword>
<dbReference type="FunFam" id="2.60.40.10:FF:000761">
    <property type="entry name" value="palladin isoform X2"/>
    <property type="match status" value="1"/>
</dbReference>
<evidence type="ECO:0000256" key="13">
    <source>
        <dbReference type="ARBA" id="ARBA00023157"/>
    </source>
</evidence>
<protein>
    <recommendedName>
        <fullName evidence="20">Palladin</fullName>
    </recommendedName>
</protein>
<gene>
    <name evidence="23" type="ORF">HJG59_013795</name>
</gene>
<keyword evidence="17" id="KW-0393">Immunoglobulin domain</keyword>
<dbReference type="PANTHER" id="PTHR47633:SF10">
    <property type="entry name" value="PALLADIN, CYTOSKELETAL ASSOCIATED PROTEIN"/>
    <property type="match status" value="1"/>
</dbReference>
<dbReference type="Gene3D" id="2.60.40.10">
    <property type="entry name" value="Immunoglobulins"/>
    <property type="match status" value="5"/>
</dbReference>
<dbReference type="SMART" id="SM00409">
    <property type="entry name" value="IG"/>
    <property type="match status" value="5"/>
</dbReference>
<dbReference type="GO" id="GO:0001726">
    <property type="term" value="C:ruffle"/>
    <property type="evidence" value="ECO:0007669"/>
    <property type="project" value="UniProtKB-SubCell"/>
</dbReference>
<dbReference type="GO" id="GO:0005925">
    <property type="term" value="C:focal adhesion"/>
    <property type="evidence" value="ECO:0007669"/>
    <property type="project" value="UniProtKB-SubCell"/>
</dbReference>
<dbReference type="GO" id="GO:0030426">
    <property type="term" value="C:growth cone"/>
    <property type="evidence" value="ECO:0007669"/>
    <property type="project" value="UniProtKB-SubCell"/>
</dbReference>
<feature type="domain" description="Ig-like" evidence="22">
    <location>
        <begin position="771"/>
        <end position="855"/>
    </location>
</feature>
<feature type="domain" description="Ig-like" evidence="22">
    <location>
        <begin position="905"/>
        <end position="996"/>
    </location>
</feature>
<feature type="compositionally biased region" description="Basic and acidic residues" evidence="21">
    <location>
        <begin position="887"/>
        <end position="896"/>
    </location>
</feature>
<evidence type="ECO:0000256" key="15">
    <source>
        <dbReference type="ARBA" id="ARBA00023212"/>
    </source>
</evidence>
<dbReference type="FunFam" id="2.60.40.10:FF:000399">
    <property type="entry name" value="myopalladin isoform X1"/>
    <property type="match status" value="1"/>
</dbReference>
<evidence type="ECO:0000256" key="20">
    <source>
        <dbReference type="ARBA" id="ARBA00072991"/>
    </source>
</evidence>
<evidence type="ECO:0000256" key="5">
    <source>
        <dbReference type="ARBA" id="ARBA00004466"/>
    </source>
</evidence>
<dbReference type="CDD" id="cd05893">
    <property type="entry name" value="IgI_1_Palladin_C"/>
    <property type="match status" value="1"/>
</dbReference>
<dbReference type="GO" id="GO:0001725">
    <property type="term" value="C:stress fiber"/>
    <property type="evidence" value="ECO:0007669"/>
    <property type="project" value="UniProtKB-ARBA"/>
</dbReference>
<dbReference type="PANTHER" id="PTHR47633">
    <property type="entry name" value="IMMUNOGLOBULIN"/>
    <property type="match status" value="1"/>
</dbReference>
<dbReference type="InterPro" id="IPR013098">
    <property type="entry name" value="Ig_I-set"/>
</dbReference>
<feature type="region of interest" description="Disordered" evidence="21">
    <location>
        <begin position="177"/>
        <end position="227"/>
    </location>
</feature>
<feature type="compositionally biased region" description="Polar residues" evidence="21">
    <location>
        <begin position="185"/>
        <end position="206"/>
    </location>
</feature>
<evidence type="ECO:0000256" key="2">
    <source>
        <dbReference type="ARBA" id="ARBA00004216"/>
    </source>
</evidence>
<reference evidence="23 24" key="1">
    <citation type="journal article" date="2020" name="Nature">
        <title>Six reference-quality genomes reveal evolution of bat adaptations.</title>
        <authorList>
            <person name="Jebb D."/>
            <person name="Huang Z."/>
            <person name="Pippel M."/>
            <person name="Hughes G.M."/>
            <person name="Lavrichenko K."/>
            <person name="Devanna P."/>
            <person name="Winkler S."/>
            <person name="Jermiin L.S."/>
            <person name="Skirmuntt E.C."/>
            <person name="Katzourakis A."/>
            <person name="Burkitt-Gray L."/>
            <person name="Ray D.A."/>
            <person name="Sullivan K.A.M."/>
            <person name="Roscito J.G."/>
            <person name="Kirilenko B.M."/>
            <person name="Davalos L.M."/>
            <person name="Corthals A.P."/>
            <person name="Power M.L."/>
            <person name="Jones G."/>
            <person name="Ransome R.D."/>
            <person name="Dechmann D.K.N."/>
            <person name="Locatelli A.G."/>
            <person name="Puechmaille S.J."/>
            <person name="Fedrigo O."/>
            <person name="Jarvis E.D."/>
            <person name="Hiller M."/>
            <person name="Vernes S.C."/>
            <person name="Myers E.W."/>
            <person name="Teeling E.C."/>
        </authorList>
    </citation>
    <scope>NUCLEOTIDE SEQUENCE [LARGE SCALE GENOMIC DNA]</scope>
    <source>
        <strain evidence="23">MMolMol1</strain>
        <tissue evidence="23">Muscle</tissue>
    </source>
</reference>
<proteinExistence type="inferred from homology"/>
<comment type="similarity">
    <text evidence="18">Belongs to the myotilin/palladin family.</text>
</comment>
<name>A0A7J8I9M8_MOLMO</name>
<keyword evidence="11" id="KW-0677">Repeat</keyword>
<dbReference type="InterPro" id="IPR007110">
    <property type="entry name" value="Ig-like_dom"/>
</dbReference>
<dbReference type="GO" id="GO:0003779">
    <property type="term" value="F:actin binding"/>
    <property type="evidence" value="ECO:0007669"/>
    <property type="project" value="UniProtKB-KW"/>
</dbReference>
<evidence type="ECO:0000256" key="19">
    <source>
        <dbReference type="ARBA" id="ARBA00065150"/>
    </source>
</evidence>
<comment type="caution">
    <text evidence="23">The sequence shown here is derived from an EMBL/GenBank/DDBJ whole genome shotgun (WGS) entry which is preliminary data.</text>
</comment>
<dbReference type="FunFam" id="2.60.40.10:FF:001560">
    <property type="entry name" value="palladin isoform X1"/>
    <property type="match status" value="1"/>
</dbReference>
<accession>A0A7J8I9M8</accession>
<dbReference type="InterPro" id="IPR013783">
    <property type="entry name" value="Ig-like_fold"/>
</dbReference>
<organism evidence="23 24">
    <name type="scientific">Molossus molossus</name>
    <name type="common">Pallas' mastiff bat</name>
    <name type="synonym">Vespertilio molossus</name>
    <dbReference type="NCBI Taxonomy" id="27622"/>
    <lineage>
        <taxon>Eukaryota</taxon>
        <taxon>Metazoa</taxon>
        <taxon>Chordata</taxon>
        <taxon>Craniata</taxon>
        <taxon>Vertebrata</taxon>
        <taxon>Euteleostomi</taxon>
        <taxon>Mammalia</taxon>
        <taxon>Eutheria</taxon>
        <taxon>Laurasiatheria</taxon>
        <taxon>Chiroptera</taxon>
        <taxon>Yangochiroptera</taxon>
        <taxon>Molossidae</taxon>
        <taxon>Molossus</taxon>
    </lineage>
</organism>
<dbReference type="GO" id="GO:0016477">
    <property type="term" value="P:cell migration"/>
    <property type="evidence" value="ECO:0007669"/>
    <property type="project" value="InterPro"/>
</dbReference>